<keyword evidence="3" id="KW-1185">Reference proteome</keyword>
<dbReference type="EMBL" id="CP089982">
    <property type="protein sequence ID" value="WXA96072.1"/>
    <property type="molecule type" value="Genomic_DNA"/>
</dbReference>
<accession>A0ABZ2KBM6</accession>
<sequence length="109" mass="11551">MDVQLNNGSLSVSGSGPSTPRNFSNMKVAYTVSERQGRSFWTRVGVAFTNRDGSINIRLDAVPVSGTLQLRDYTPRDAAGESDLGPPAGSRGSSFSLGDSSKHTADIPF</sequence>
<evidence type="ECO:0000313" key="3">
    <source>
        <dbReference type="Proteomes" id="UP001379533"/>
    </source>
</evidence>
<proteinExistence type="predicted"/>
<feature type="compositionally biased region" description="Basic and acidic residues" evidence="1">
    <location>
        <begin position="100"/>
        <end position="109"/>
    </location>
</feature>
<organism evidence="2 3">
    <name type="scientific">Pendulispora brunnea</name>
    <dbReference type="NCBI Taxonomy" id="2905690"/>
    <lineage>
        <taxon>Bacteria</taxon>
        <taxon>Pseudomonadati</taxon>
        <taxon>Myxococcota</taxon>
        <taxon>Myxococcia</taxon>
        <taxon>Myxococcales</taxon>
        <taxon>Sorangiineae</taxon>
        <taxon>Pendulisporaceae</taxon>
        <taxon>Pendulispora</taxon>
    </lineage>
</organism>
<gene>
    <name evidence="2" type="ORF">LZC95_04360</name>
</gene>
<evidence type="ECO:0000313" key="2">
    <source>
        <dbReference type="EMBL" id="WXA96072.1"/>
    </source>
</evidence>
<protein>
    <submittedName>
        <fullName evidence="2">Uncharacterized protein</fullName>
    </submittedName>
</protein>
<dbReference type="RefSeq" id="WP_394846685.1">
    <property type="nucleotide sequence ID" value="NZ_CP089982.1"/>
</dbReference>
<feature type="compositionally biased region" description="Low complexity" evidence="1">
    <location>
        <begin position="8"/>
        <end position="18"/>
    </location>
</feature>
<evidence type="ECO:0000256" key="1">
    <source>
        <dbReference type="SAM" id="MobiDB-lite"/>
    </source>
</evidence>
<feature type="region of interest" description="Disordered" evidence="1">
    <location>
        <begin position="73"/>
        <end position="109"/>
    </location>
</feature>
<reference evidence="2 3" key="1">
    <citation type="submission" date="2021-12" db="EMBL/GenBank/DDBJ databases">
        <title>Discovery of the Pendulisporaceae a myxobacterial family with distinct sporulation behavior and unique specialized metabolism.</title>
        <authorList>
            <person name="Garcia R."/>
            <person name="Popoff A."/>
            <person name="Bader C.D."/>
            <person name="Loehr J."/>
            <person name="Walesch S."/>
            <person name="Walt C."/>
            <person name="Boldt J."/>
            <person name="Bunk B."/>
            <person name="Haeckl F.J.F.P.J."/>
            <person name="Gunesch A.P."/>
            <person name="Birkelbach J."/>
            <person name="Nuebel U."/>
            <person name="Pietschmann T."/>
            <person name="Bach T."/>
            <person name="Mueller R."/>
        </authorList>
    </citation>
    <scope>NUCLEOTIDE SEQUENCE [LARGE SCALE GENOMIC DNA]</scope>
    <source>
        <strain evidence="2 3">MSr12523</strain>
    </source>
</reference>
<name>A0ABZ2KBM6_9BACT</name>
<feature type="compositionally biased region" description="Low complexity" evidence="1">
    <location>
        <begin position="89"/>
        <end position="99"/>
    </location>
</feature>
<feature type="region of interest" description="Disordered" evidence="1">
    <location>
        <begin position="1"/>
        <end position="23"/>
    </location>
</feature>
<dbReference type="Proteomes" id="UP001379533">
    <property type="component" value="Chromosome"/>
</dbReference>